<gene>
    <name evidence="1" type="ordered locus">Palpr_2661</name>
</gene>
<evidence type="ECO:0000313" key="1">
    <source>
        <dbReference type="EMBL" id="ADQ80791.1"/>
    </source>
</evidence>
<dbReference type="OrthoDB" id="1493598at2"/>
<dbReference type="STRING" id="694427.Palpr_2661"/>
<keyword evidence="2" id="KW-1185">Reference proteome</keyword>
<accession>E4T7U7</accession>
<organism evidence="1 2">
    <name type="scientific">Paludibacter propionicigenes (strain DSM 17365 / JCM 13257 / WB4)</name>
    <dbReference type="NCBI Taxonomy" id="694427"/>
    <lineage>
        <taxon>Bacteria</taxon>
        <taxon>Pseudomonadati</taxon>
        <taxon>Bacteroidota</taxon>
        <taxon>Bacteroidia</taxon>
        <taxon>Bacteroidales</taxon>
        <taxon>Paludibacteraceae</taxon>
        <taxon>Paludibacter</taxon>
    </lineage>
</organism>
<name>E4T7U7_PALPW</name>
<dbReference type="HOGENOM" id="CLU_1073020_0_0_10"/>
<dbReference type="eggNOG" id="ENOG5033IMM">
    <property type="taxonomic scope" value="Bacteria"/>
</dbReference>
<protein>
    <submittedName>
        <fullName evidence="1">Uncharacterized protein</fullName>
    </submittedName>
</protein>
<dbReference type="AlphaFoldDB" id="E4T7U7"/>
<sequence>MIKFENHIIFDDIESWPSAMLDLIRENEDSLKGFLEEEHRIGKLAREDVELRYNRPENIYREKWDEIISEIETLLKQHSIIGIHCSKLLDWEIKDIENNGLKPLDRDFANRRIEKAVKEGALSKVLSDKLIDKKEFSESNRKGYVWVFHCLETLTFESGLNRLLGLWGGESLYAYIKDNQELKTIGTPCIVFTSIKISELDIYPELSKRMTAFYFDDNYFPHDTDSIIKTDLNVLKVVKRDEKIFEELTGIENWDNERY</sequence>
<reference evidence="1 2" key="2">
    <citation type="journal article" date="2011" name="Stand. Genomic Sci.">
        <title>Complete genome sequence of Paludibacter propionicigenes type strain (WB4).</title>
        <authorList>
            <person name="Gronow S."/>
            <person name="Munk C."/>
            <person name="Lapidus A."/>
            <person name="Nolan M."/>
            <person name="Lucas S."/>
            <person name="Hammon N."/>
            <person name="Deshpande S."/>
            <person name="Cheng J.F."/>
            <person name="Tapia R."/>
            <person name="Han C."/>
            <person name="Goodwin L."/>
            <person name="Pitluck S."/>
            <person name="Liolios K."/>
            <person name="Ivanova N."/>
            <person name="Mavromatis K."/>
            <person name="Mikhailova N."/>
            <person name="Pati A."/>
            <person name="Chen A."/>
            <person name="Palaniappan K."/>
            <person name="Land M."/>
            <person name="Hauser L."/>
            <person name="Chang Y.J."/>
            <person name="Jeffries C.D."/>
            <person name="Brambilla E."/>
            <person name="Rohde M."/>
            <person name="Goker M."/>
            <person name="Detter J.C."/>
            <person name="Woyke T."/>
            <person name="Bristow J."/>
            <person name="Eisen J.A."/>
            <person name="Markowitz V."/>
            <person name="Hugenholtz P."/>
            <person name="Kyrpides N.C."/>
            <person name="Klenk H.P."/>
        </authorList>
    </citation>
    <scope>NUCLEOTIDE SEQUENCE [LARGE SCALE GENOMIC DNA]</scope>
    <source>
        <strain evidence="2">DSM 17365 / JCM 13257 / WB4</strain>
    </source>
</reference>
<proteinExistence type="predicted"/>
<dbReference type="Proteomes" id="UP000008718">
    <property type="component" value="Chromosome"/>
</dbReference>
<dbReference type="EMBL" id="CP002345">
    <property type="protein sequence ID" value="ADQ80791.1"/>
    <property type="molecule type" value="Genomic_DNA"/>
</dbReference>
<evidence type="ECO:0000313" key="2">
    <source>
        <dbReference type="Proteomes" id="UP000008718"/>
    </source>
</evidence>
<reference key="1">
    <citation type="submission" date="2010-11" db="EMBL/GenBank/DDBJ databases">
        <title>The complete genome of Paludibacter propionicigenes DSM 17365.</title>
        <authorList>
            <consortium name="US DOE Joint Genome Institute (JGI-PGF)"/>
            <person name="Lucas S."/>
            <person name="Copeland A."/>
            <person name="Lapidus A."/>
            <person name="Bruce D."/>
            <person name="Goodwin L."/>
            <person name="Pitluck S."/>
            <person name="Kyrpides N."/>
            <person name="Mavromatis K."/>
            <person name="Ivanova N."/>
            <person name="Munk A.C."/>
            <person name="Brettin T."/>
            <person name="Detter J.C."/>
            <person name="Han C."/>
            <person name="Tapia R."/>
            <person name="Land M."/>
            <person name="Hauser L."/>
            <person name="Markowitz V."/>
            <person name="Cheng J.-F."/>
            <person name="Hugenholtz P."/>
            <person name="Woyke T."/>
            <person name="Wu D."/>
            <person name="Gronow S."/>
            <person name="Wellnitz S."/>
            <person name="Brambilla E."/>
            <person name="Klenk H.-P."/>
            <person name="Eisen J.A."/>
        </authorList>
    </citation>
    <scope>NUCLEOTIDE SEQUENCE</scope>
    <source>
        <strain>WB4</strain>
    </source>
</reference>
<dbReference type="RefSeq" id="WP_013446160.1">
    <property type="nucleotide sequence ID" value="NC_014734.1"/>
</dbReference>
<dbReference type="KEGG" id="ppn:Palpr_2661"/>